<protein>
    <recommendedName>
        <fullName evidence="6">TIR domain-containing protein</fullName>
    </recommendedName>
</protein>
<comment type="subcellular location">
    <subcellularLocation>
        <location evidence="1">Membrane</location>
    </subcellularLocation>
</comment>
<dbReference type="PANTHER" id="PTHR24365:SF541">
    <property type="entry name" value="PROTEIN TOLL-RELATED"/>
    <property type="match status" value="1"/>
</dbReference>
<evidence type="ECO:0000313" key="8">
    <source>
        <dbReference type="Proteomes" id="UP000001593"/>
    </source>
</evidence>
<dbReference type="Proteomes" id="UP000001593">
    <property type="component" value="Unassembled WGS sequence"/>
</dbReference>
<dbReference type="SUPFAM" id="SSF52200">
    <property type="entry name" value="Toll/Interleukin receptor TIR domain"/>
    <property type="match status" value="1"/>
</dbReference>
<dbReference type="InterPro" id="IPR000157">
    <property type="entry name" value="TIR_dom"/>
</dbReference>
<dbReference type="InParanoid" id="A7RRY9"/>
<dbReference type="PROSITE" id="PS50104">
    <property type="entry name" value="TIR"/>
    <property type="match status" value="1"/>
</dbReference>
<dbReference type="EMBL" id="DS469532">
    <property type="protein sequence ID" value="EDO45911.1"/>
    <property type="molecule type" value="Genomic_DNA"/>
</dbReference>
<organism evidence="7 8">
    <name type="scientific">Nematostella vectensis</name>
    <name type="common">Starlet sea anemone</name>
    <dbReference type="NCBI Taxonomy" id="45351"/>
    <lineage>
        <taxon>Eukaryota</taxon>
        <taxon>Metazoa</taxon>
        <taxon>Cnidaria</taxon>
        <taxon>Anthozoa</taxon>
        <taxon>Hexacorallia</taxon>
        <taxon>Actiniaria</taxon>
        <taxon>Edwardsiidae</taxon>
        <taxon>Nematostella</taxon>
    </lineage>
</organism>
<keyword evidence="3" id="KW-0732">Signal</keyword>
<gene>
    <name evidence="7" type="ORF">NEMVEDRAFT_v1g91199</name>
</gene>
<dbReference type="OMA" id="CTTEHEM"/>
<dbReference type="STRING" id="45351.A7RRY9"/>
<dbReference type="GO" id="GO:0007165">
    <property type="term" value="P:signal transduction"/>
    <property type="evidence" value="ECO:0007669"/>
    <property type="project" value="InterPro"/>
</dbReference>
<sequence>MTYCFRWEMKILMYTHFNWHPFDRVDDTDVSKIYDTFISYSSQDASWVRETLQRTLESHVPPYRLCIHDRDFEIGASIHDNILNSVRLSKRMIMVLSNHFIASEWCRLEFRAAHQKVLEDRTNYLIIILFDDVDPSTLDDETKLYLRTNTYL</sequence>
<dbReference type="HOGENOM" id="CLU_053932_3_1_1"/>
<dbReference type="SMART" id="SM00255">
    <property type="entry name" value="TIR"/>
    <property type="match status" value="1"/>
</dbReference>
<feature type="domain" description="TIR" evidence="6">
    <location>
        <begin position="32"/>
        <end position="152"/>
    </location>
</feature>
<dbReference type="InterPro" id="IPR035897">
    <property type="entry name" value="Toll_tir_struct_dom_sf"/>
</dbReference>
<keyword evidence="4" id="KW-1133">Transmembrane helix</keyword>
<dbReference type="eggNOG" id="KOG4641">
    <property type="taxonomic scope" value="Eukaryota"/>
</dbReference>
<evidence type="ECO:0000256" key="2">
    <source>
        <dbReference type="ARBA" id="ARBA00022692"/>
    </source>
</evidence>
<keyword evidence="2" id="KW-0812">Transmembrane</keyword>
<dbReference type="AlphaFoldDB" id="A7RRY9"/>
<keyword evidence="8" id="KW-1185">Reference proteome</keyword>
<evidence type="ECO:0000256" key="5">
    <source>
        <dbReference type="ARBA" id="ARBA00023136"/>
    </source>
</evidence>
<dbReference type="PhylomeDB" id="A7RRY9"/>
<name>A7RRY9_NEMVE</name>
<reference evidence="7 8" key="1">
    <citation type="journal article" date="2007" name="Science">
        <title>Sea anemone genome reveals ancestral eumetazoan gene repertoire and genomic organization.</title>
        <authorList>
            <person name="Putnam N.H."/>
            <person name="Srivastava M."/>
            <person name="Hellsten U."/>
            <person name="Dirks B."/>
            <person name="Chapman J."/>
            <person name="Salamov A."/>
            <person name="Terry A."/>
            <person name="Shapiro H."/>
            <person name="Lindquist E."/>
            <person name="Kapitonov V.V."/>
            <person name="Jurka J."/>
            <person name="Genikhovich G."/>
            <person name="Grigoriev I.V."/>
            <person name="Lucas S.M."/>
            <person name="Steele R.E."/>
            <person name="Finnerty J.R."/>
            <person name="Technau U."/>
            <person name="Martindale M.Q."/>
            <person name="Rokhsar D.S."/>
        </authorList>
    </citation>
    <scope>NUCLEOTIDE SEQUENCE [LARGE SCALE GENOMIC DNA]</scope>
    <source>
        <strain evidence="8">CH2 X CH6</strain>
    </source>
</reference>
<evidence type="ECO:0000256" key="1">
    <source>
        <dbReference type="ARBA" id="ARBA00004370"/>
    </source>
</evidence>
<evidence type="ECO:0000256" key="4">
    <source>
        <dbReference type="ARBA" id="ARBA00022989"/>
    </source>
</evidence>
<feature type="non-terminal residue" evidence="7">
    <location>
        <position position="152"/>
    </location>
</feature>
<dbReference type="Gene3D" id="3.40.50.10140">
    <property type="entry name" value="Toll/interleukin-1 receptor homology (TIR) domain"/>
    <property type="match status" value="1"/>
</dbReference>
<dbReference type="GO" id="GO:0016020">
    <property type="term" value="C:membrane"/>
    <property type="evidence" value="ECO:0007669"/>
    <property type="project" value="UniProtKB-SubCell"/>
</dbReference>
<accession>A7RRY9</accession>
<evidence type="ECO:0000256" key="3">
    <source>
        <dbReference type="ARBA" id="ARBA00022729"/>
    </source>
</evidence>
<evidence type="ECO:0000259" key="6">
    <source>
        <dbReference type="PROSITE" id="PS50104"/>
    </source>
</evidence>
<dbReference type="Pfam" id="PF13676">
    <property type="entry name" value="TIR_2"/>
    <property type="match status" value="1"/>
</dbReference>
<evidence type="ECO:0000313" key="7">
    <source>
        <dbReference type="EMBL" id="EDO45911.1"/>
    </source>
</evidence>
<proteinExistence type="predicted"/>
<keyword evidence="5" id="KW-0472">Membrane</keyword>
<dbReference type="PANTHER" id="PTHR24365">
    <property type="entry name" value="TOLL-LIKE RECEPTOR"/>
    <property type="match status" value="1"/>
</dbReference>
<dbReference type="PRINTS" id="PR01537">
    <property type="entry name" value="INTRLKN1R1F"/>
</dbReference>